<comment type="caution">
    <text evidence="2">The sequence shown here is derived from an EMBL/GenBank/DDBJ whole genome shotgun (WGS) entry which is preliminary data.</text>
</comment>
<dbReference type="RefSeq" id="WP_345679719.1">
    <property type="nucleotide sequence ID" value="NZ_BAABHS010000035.1"/>
</dbReference>
<protein>
    <submittedName>
        <fullName evidence="2">Nuclear transport factor 2 family protein</fullName>
    </submittedName>
</protein>
<feature type="domain" description="SnoaL-like" evidence="1">
    <location>
        <begin position="13"/>
        <end position="120"/>
    </location>
</feature>
<keyword evidence="3" id="KW-1185">Reference proteome</keyword>
<dbReference type="Pfam" id="PF12680">
    <property type="entry name" value="SnoaL_2"/>
    <property type="match status" value="1"/>
</dbReference>
<name>A0ABP9I4K4_9ACTN</name>
<proteinExistence type="predicted"/>
<accession>A0ABP9I4K4</accession>
<dbReference type="InterPro" id="IPR037401">
    <property type="entry name" value="SnoaL-like"/>
</dbReference>
<evidence type="ECO:0000313" key="3">
    <source>
        <dbReference type="Proteomes" id="UP001500466"/>
    </source>
</evidence>
<gene>
    <name evidence="2" type="ORF">GCM10023205_68810</name>
</gene>
<dbReference type="SUPFAM" id="SSF54427">
    <property type="entry name" value="NTF2-like"/>
    <property type="match status" value="1"/>
</dbReference>
<organism evidence="2 3">
    <name type="scientific">Yinghuangia aomiensis</name>
    <dbReference type="NCBI Taxonomy" id="676205"/>
    <lineage>
        <taxon>Bacteria</taxon>
        <taxon>Bacillati</taxon>
        <taxon>Actinomycetota</taxon>
        <taxon>Actinomycetes</taxon>
        <taxon>Kitasatosporales</taxon>
        <taxon>Streptomycetaceae</taxon>
        <taxon>Yinghuangia</taxon>
    </lineage>
</organism>
<dbReference type="Proteomes" id="UP001500466">
    <property type="component" value="Unassembled WGS sequence"/>
</dbReference>
<dbReference type="Gene3D" id="3.10.450.50">
    <property type="match status" value="1"/>
</dbReference>
<dbReference type="InterPro" id="IPR032710">
    <property type="entry name" value="NTF2-like_dom_sf"/>
</dbReference>
<dbReference type="EMBL" id="BAABHS010000035">
    <property type="protein sequence ID" value="GAA4988128.1"/>
    <property type="molecule type" value="Genomic_DNA"/>
</dbReference>
<sequence length="140" mass="15061">MPTATRTARETLAAFHDAMRTKDADALADLYAPDGVHEFPFPFPGFPERYVGREEVRAGYGASWGATPLRVREVRATAVHQSEEPGVVVGEHVVVVEHSAGGTFSVPGLVVLHVREGFITLARDYMDGLSVTRARGAGEG</sequence>
<reference evidence="3" key="1">
    <citation type="journal article" date="2019" name="Int. J. Syst. Evol. Microbiol.">
        <title>The Global Catalogue of Microorganisms (GCM) 10K type strain sequencing project: providing services to taxonomists for standard genome sequencing and annotation.</title>
        <authorList>
            <consortium name="The Broad Institute Genomics Platform"/>
            <consortium name="The Broad Institute Genome Sequencing Center for Infectious Disease"/>
            <person name="Wu L."/>
            <person name="Ma J."/>
        </authorList>
    </citation>
    <scope>NUCLEOTIDE SEQUENCE [LARGE SCALE GENOMIC DNA]</scope>
    <source>
        <strain evidence="3">JCM 17986</strain>
    </source>
</reference>
<evidence type="ECO:0000259" key="1">
    <source>
        <dbReference type="Pfam" id="PF12680"/>
    </source>
</evidence>
<evidence type="ECO:0000313" key="2">
    <source>
        <dbReference type="EMBL" id="GAA4988128.1"/>
    </source>
</evidence>